<dbReference type="EMBL" id="SDMP01000011">
    <property type="protein sequence ID" value="RYR28188.1"/>
    <property type="molecule type" value="Genomic_DNA"/>
</dbReference>
<evidence type="ECO:0000256" key="2">
    <source>
        <dbReference type="ARBA" id="ARBA00022737"/>
    </source>
</evidence>
<dbReference type="InterPro" id="IPR050667">
    <property type="entry name" value="PPR-containing_protein"/>
</dbReference>
<dbReference type="InterPro" id="IPR011990">
    <property type="entry name" value="TPR-like_helical_dom_sf"/>
</dbReference>
<feature type="repeat" description="PPR" evidence="3">
    <location>
        <begin position="1055"/>
        <end position="1089"/>
    </location>
</feature>
<feature type="repeat" description="PPR" evidence="3">
    <location>
        <begin position="430"/>
        <end position="464"/>
    </location>
</feature>
<dbReference type="Proteomes" id="UP000289738">
    <property type="component" value="Chromosome B01"/>
</dbReference>
<organism evidence="5 6">
    <name type="scientific">Arachis hypogaea</name>
    <name type="common">Peanut</name>
    <dbReference type="NCBI Taxonomy" id="3818"/>
    <lineage>
        <taxon>Eukaryota</taxon>
        <taxon>Viridiplantae</taxon>
        <taxon>Streptophyta</taxon>
        <taxon>Embryophyta</taxon>
        <taxon>Tracheophyta</taxon>
        <taxon>Spermatophyta</taxon>
        <taxon>Magnoliopsida</taxon>
        <taxon>eudicotyledons</taxon>
        <taxon>Gunneridae</taxon>
        <taxon>Pentapetalae</taxon>
        <taxon>rosids</taxon>
        <taxon>fabids</taxon>
        <taxon>Fabales</taxon>
        <taxon>Fabaceae</taxon>
        <taxon>Papilionoideae</taxon>
        <taxon>50 kb inversion clade</taxon>
        <taxon>dalbergioids sensu lato</taxon>
        <taxon>Dalbergieae</taxon>
        <taxon>Pterocarpus clade</taxon>
        <taxon>Arachis</taxon>
    </lineage>
</organism>
<feature type="repeat" description="PPR" evidence="3">
    <location>
        <begin position="1160"/>
        <end position="1194"/>
    </location>
</feature>
<feature type="repeat" description="PPR" evidence="3">
    <location>
        <begin position="1090"/>
        <end position="1124"/>
    </location>
</feature>
<dbReference type="Pfam" id="PF23276">
    <property type="entry name" value="TPR_24"/>
    <property type="match status" value="1"/>
</dbReference>
<evidence type="ECO:0000313" key="5">
    <source>
        <dbReference type="EMBL" id="RYR28188.1"/>
    </source>
</evidence>
<feature type="repeat" description="PPR" evidence="3">
    <location>
        <begin position="395"/>
        <end position="429"/>
    </location>
</feature>
<dbReference type="AlphaFoldDB" id="A0A445AP28"/>
<dbReference type="Gene3D" id="1.25.40.10">
    <property type="entry name" value="Tetratricopeptide repeat domain"/>
    <property type="match status" value="8"/>
</dbReference>
<feature type="repeat" description="PPR" evidence="3">
    <location>
        <begin position="601"/>
        <end position="635"/>
    </location>
</feature>
<feature type="repeat" description="PPR" evidence="3">
    <location>
        <begin position="185"/>
        <end position="219"/>
    </location>
</feature>
<feature type="repeat" description="PPR" evidence="3">
    <location>
        <begin position="740"/>
        <end position="774"/>
    </location>
</feature>
<feature type="repeat" description="PPR" evidence="3">
    <location>
        <begin position="1125"/>
        <end position="1159"/>
    </location>
</feature>
<reference evidence="5 6" key="1">
    <citation type="submission" date="2019-01" db="EMBL/GenBank/DDBJ databases">
        <title>Sequencing of cultivated peanut Arachis hypogaea provides insights into genome evolution and oil improvement.</title>
        <authorList>
            <person name="Chen X."/>
        </authorList>
    </citation>
    <scope>NUCLEOTIDE SEQUENCE [LARGE SCALE GENOMIC DNA]</scope>
    <source>
        <strain evidence="6">cv. Fuhuasheng</strain>
        <tissue evidence="5">Leaves</tissue>
    </source>
</reference>
<dbReference type="SMR" id="A0A445AP28"/>
<name>A0A445AP28_ARAHY</name>
<dbReference type="NCBIfam" id="TIGR00756">
    <property type="entry name" value="PPR"/>
    <property type="match status" value="8"/>
</dbReference>
<protein>
    <recommendedName>
        <fullName evidence="4">Pentatricopeptide repeat-containing protein-mitochondrial domain-containing protein</fullName>
    </recommendedName>
</protein>
<dbReference type="InterPro" id="IPR002885">
    <property type="entry name" value="PPR_rpt"/>
</dbReference>
<dbReference type="PROSITE" id="PS51375">
    <property type="entry name" value="PPR"/>
    <property type="match status" value="13"/>
</dbReference>
<evidence type="ECO:0000259" key="4">
    <source>
        <dbReference type="Pfam" id="PF23276"/>
    </source>
</evidence>
<feature type="repeat" description="PPR" evidence="3">
    <location>
        <begin position="360"/>
        <end position="394"/>
    </location>
</feature>
<feature type="repeat" description="PPR" evidence="3">
    <location>
        <begin position="810"/>
        <end position="844"/>
    </location>
</feature>
<accession>A0A445AP28</accession>
<evidence type="ECO:0000256" key="3">
    <source>
        <dbReference type="PROSITE-ProRule" id="PRU00708"/>
    </source>
</evidence>
<keyword evidence="6" id="KW-1185">Reference proteome</keyword>
<dbReference type="STRING" id="3818.A0A445AP28"/>
<feature type="repeat" description="PPR" evidence="3">
    <location>
        <begin position="950"/>
        <end position="984"/>
    </location>
</feature>
<dbReference type="InterPro" id="IPR057027">
    <property type="entry name" value="TPR_mt"/>
</dbReference>
<evidence type="ECO:0000313" key="6">
    <source>
        <dbReference type="Proteomes" id="UP000289738"/>
    </source>
</evidence>
<feature type="repeat" description="PPR" evidence="3">
    <location>
        <begin position="1020"/>
        <end position="1054"/>
    </location>
</feature>
<dbReference type="PANTHER" id="PTHR47939">
    <property type="entry name" value="MEMBRANE-ASSOCIATED SALT-INDUCIBLE PROTEIN-LIKE"/>
    <property type="match status" value="1"/>
</dbReference>
<sequence length="1234" mass="140630">MPSNLKAPLSLSTLRHRRHPHLNHFFSYFFSSSPPPSRSSVTSTTQNTQLHLSTVDFHGLAGSVLSKCSLSNNHTKPSLKDLLLDVSTVIPEITRRFWKLPQLDPQNVLELLVGYQSECARVGVHVEKVRSLWQIFKLCGERNMGFKNLLCSYEVMASLLVQVGMLREADGLLFELEGEGISLDNHEIFSYLIEGYVDMKELERSVFVYDFMRGRGMIPLRLCYHVLVDLLVRMKRTELAFRVSVDMLDFCGKLNCAEAKTLENLVILLCGNGKTLEARNLVKKVLPFNPEVSSLVFDEVAFAYCEKKDFNDLLSFFVEVKRVPSVVAANRVINSLCSSYNVKMAGFFMQELENIGFKLDEVTYGILIGWSCREGNMKNSMNYLSLMLSEGLVPRIYTYNALISGLFKVGLLEHARHILDEMMDRGTPPDISTFRVLIAGYCRSRRFDLVKSLIHEMDSGGFIELSSMENPLSRAFTVLGFNPLNVRLKRDNDRKLSNTEFYDDIGNGLYLDTDVDEYENHIAHILEESMVPKFSSSVRKECSNNNLKRALVLVEEMLRWGQELLLPDFSMLVKQLCSSRSQIKSVVNILDSIPRSANKLDSETLNLLVQAYIKKGLLCKAKALLDEMVENKIHIKNEIYTAILLTLWKKGNMKELNYYWNNACRNQWSPGLAEFKQLLVSICHRKMLRKALQLLEVMLLSYPSLRLDICHVFLEVLSTTGLSNVALLVLEELPHCFMLDPARYNKLIRGLCNEGKFSLAFTLLDDMLDRNLHPCLDVSVLLIPQLCKADRHEKAIALKDIIVKEQPSFSHDVHCALIHGFCKMGNIRKADTLFRDMLCNGLIPDGKLCNILIQGHCQGKDLRKVDELLGAAIRKNLELSHSSYKHLVQLMCMKGRVQFALSLKNLVLAQCPLDDLIIYNILVFHLLSAGNSFIVEKILTEMEEKKIILDEVSYDFLVYGFWHCKDVSSALHYLTTMISKGLKPSKRSLRKVISSLCDARELQKALELSQDMRLRGWTHDSVVQTTITESFLSCGKIQEAETFLDRMEAESLTPDNINYDYLIKCFCQNGRLNKAVHLLNIMVKKSNIPSSLSYDSIIRGFCARNELNDALDFYSEMLNWCLAPRIDTLEMLVDSFCQDGRTEQAEQLLSAMIRRGETPTREMYGAVIKSYRKEKNLGKASYLMQAMQDSGYEPDFETHWSLISNLSNVKAKDSDHSRGFLSRLLSKSGFLKKK</sequence>
<comment type="caution">
    <text evidence="5">The sequence shown here is derived from an EMBL/GenBank/DDBJ whole genome shotgun (WGS) entry which is preliminary data.</text>
</comment>
<gene>
    <name evidence="5" type="ORF">Ahy_B01g052306</name>
</gene>
<dbReference type="PANTHER" id="PTHR47939:SF6">
    <property type="entry name" value="OS03G0168400 PROTEIN"/>
    <property type="match status" value="1"/>
</dbReference>
<dbReference type="Pfam" id="PF01535">
    <property type="entry name" value="PPR"/>
    <property type="match status" value="6"/>
</dbReference>
<keyword evidence="2" id="KW-0677">Repeat</keyword>
<feature type="domain" description="Pentatricopeptide repeat-containing protein-mitochondrial" evidence="4">
    <location>
        <begin position="936"/>
        <end position="1041"/>
    </location>
</feature>
<dbReference type="Pfam" id="PF13041">
    <property type="entry name" value="PPR_2"/>
    <property type="match status" value="3"/>
</dbReference>
<dbReference type="OrthoDB" id="773543at2759"/>
<proteinExistence type="inferred from homology"/>
<dbReference type="Gramene" id="arahy.Tifrunner.gnm2.ann2.Ah11g088900.1">
    <property type="protein sequence ID" value="arahy.Tifrunner.gnm2.ann2.Ah11g088900.1-CDS-1"/>
    <property type="gene ID" value="arahy.Tifrunner.gnm2.ann2.Ah11g088900"/>
</dbReference>
<evidence type="ECO:0000256" key="1">
    <source>
        <dbReference type="ARBA" id="ARBA00007626"/>
    </source>
</evidence>
<comment type="similarity">
    <text evidence="1">Belongs to the PPR family. P subfamily.</text>
</comment>